<dbReference type="InterPro" id="IPR003439">
    <property type="entry name" value="ABC_transporter-like_ATP-bd"/>
</dbReference>
<feature type="domain" description="ABC transporter" evidence="7">
    <location>
        <begin position="366"/>
        <end position="613"/>
    </location>
</feature>
<reference evidence="9 10" key="1">
    <citation type="submission" date="2021-08" db="EMBL/GenBank/DDBJ databases">
        <title>WGS of actinomycetes from Thailand.</title>
        <authorList>
            <person name="Thawai C."/>
        </authorList>
    </citation>
    <scope>NUCLEOTIDE SEQUENCE [LARGE SCALE GENOMIC DNA]</scope>
    <source>
        <strain evidence="9 10">PLK6-54</strain>
    </source>
</reference>
<dbReference type="EMBL" id="JAINZZ010000087">
    <property type="protein sequence ID" value="MBY8882797.1"/>
    <property type="molecule type" value="Genomic_DNA"/>
</dbReference>
<feature type="transmembrane region" description="Helical" evidence="6">
    <location>
        <begin position="38"/>
        <end position="60"/>
    </location>
</feature>
<evidence type="ECO:0000313" key="10">
    <source>
        <dbReference type="Proteomes" id="UP000778578"/>
    </source>
</evidence>
<dbReference type="PROSITE" id="PS50893">
    <property type="entry name" value="ABC_TRANSPORTER_2"/>
    <property type="match status" value="1"/>
</dbReference>
<dbReference type="CDD" id="cd07346">
    <property type="entry name" value="ABC_6TM_exporters"/>
    <property type="match status" value="1"/>
</dbReference>
<dbReference type="PROSITE" id="PS50929">
    <property type="entry name" value="ABC_TM1F"/>
    <property type="match status" value="1"/>
</dbReference>
<dbReference type="InterPro" id="IPR011527">
    <property type="entry name" value="ABC1_TM_dom"/>
</dbReference>
<sequence length="658" mass="68132">MPSLRSLPFPDPGVPDVRSGFRFLLWLELRQWRGQAAAAAWGTLHMAAVACFPAAVGMAVQAVVDRSGTRLALAGGLMLLLGVLTALGDTFLHRTAVTNWICAAARVQQLLARKTVELGSVLTRRVAAGEVVAVSTGDVEKIGWFVEALARFTSALLATIGIAVALLIYEPRLGLMVAAAVPVLALAVLPLLPAATRRADLQREKAGKATELAADTVAGLRVLRGIGGEDLFLERYRRASQEVRTAAVHSARMWALISAVQVALPGLLLMGVAWYGVRLALDGRISVGELVTVYGAVGFLMLPLRNFQEIAMAWSFSRPSAKRAARVLGLRRATVAAPGAAPDALGPTATAAATEGASSGIADPTAEDADTAGTAAAAGDLHDPTSGLTAPAGLLTAVVCGDPDTAGRLADRLGGHSPQAAEGEVSAELGGRPLDLMPLAAARAAVLVQDKDPVLLSGTLAELLDLPSSGRVGADEALAAAQCQDVLDALVQSLAGPDAESGDPMRARITERGRSLSGGQRQRLALARSLVTDPEALVLDEPTSAVDAHTEARIARGLREIRTGRTTVVFTSSPLVLDRADLVVFVDEGRAAASGSHLELLRSSPRYRAVVTREADAGTGPGETVPPQAGPEPSGEAPGRAAARPDGRRTAPPMEESA</sequence>
<feature type="transmembrane region" description="Helical" evidence="6">
    <location>
        <begin position="148"/>
        <end position="169"/>
    </location>
</feature>
<dbReference type="InterPro" id="IPR039421">
    <property type="entry name" value="Type_1_exporter"/>
</dbReference>
<dbReference type="Pfam" id="PF00664">
    <property type="entry name" value="ABC_membrane"/>
    <property type="match status" value="1"/>
</dbReference>
<comment type="subcellular location">
    <subcellularLocation>
        <location evidence="1">Cell membrane</location>
        <topology evidence="1">Multi-pass membrane protein</topology>
    </subcellularLocation>
</comment>
<dbReference type="InterPro" id="IPR027417">
    <property type="entry name" value="P-loop_NTPase"/>
</dbReference>
<dbReference type="Pfam" id="PF00005">
    <property type="entry name" value="ABC_tran"/>
    <property type="match status" value="1"/>
</dbReference>
<dbReference type="SUPFAM" id="SSF52540">
    <property type="entry name" value="P-loop containing nucleoside triphosphate hydrolases"/>
    <property type="match status" value="1"/>
</dbReference>
<feature type="compositionally biased region" description="Low complexity" evidence="5">
    <location>
        <begin position="631"/>
        <end position="642"/>
    </location>
</feature>
<evidence type="ECO:0000256" key="4">
    <source>
        <dbReference type="ARBA" id="ARBA00023136"/>
    </source>
</evidence>
<dbReference type="InterPro" id="IPR017871">
    <property type="entry name" value="ABC_transporter-like_CS"/>
</dbReference>
<keyword evidence="9" id="KW-0547">Nucleotide-binding</keyword>
<dbReference type="Gene3D" id="1.20.1560.10">
    <property type="entry name" value="ABC transporter type 1, transmembrane domain"/>
    <property type="match status" value="1"/>
</dbReference>
<evidence type="ECO:0000256" key="6">
    <source>
        <dbReference type="SAM" id="Phobius"/>
    </source>
</evidence>
<evidence type="ECO:0000256" key="5">
    <source>
        <dbReference type="SAM" id="MobiDB-lite"/>
    </source>
</evidence>
<dbReference type="PROSITE" id="PS00211">
    <property type="entry name" value="ABC_TRANSPORTER_1"/>
    <property type="match status" value="1"/>
</dbReference>
<organism evidence="9 10">
    <name type="scientific">Actinacidiphila acidipaludis</name>
    <dbReference type="NCBI Taxonomy" id="2873382"/>
    <lineage>
        <taxon>Bacteria</taxon>
        <taxon>Bacillati</taxon>
        <taxon>Actinomycetota</taxon>
        <taxon>Actinomycetes</taxon>
        <taxon>Kitasatosporales</taxon>
        <taxon>Streptomycetaceae</taxon>
        <taxon>Actinacidiphila</taxon>
    </lineage>
</organism>
<evidence type="ECO:0000256" key="1">
    <source>
        <dbReference type="ARBA" id="ARBA00004651"/>
    </source>
</evidence>
<proteinExistence type="predicted"/>
<dbReference type="GO" id="GO:0005524">
    <property type="term" value="F:ATP binding"/>
    <property type="evidence" value="ECO:0007669"/>
    <property type="project" value="UniProtKB-KW"/>
</dbReference>
<keyword evidence="4 6" id="KW-0472">Membrane</keyword>
<feature type="domain" description="ABC transmembrane type-1" evidence="8">
    <location>
        <begin position="36"/>
        <end position="307"/>
    </location>
</feature>
<dbReference type="Proteomes" id="UP000778578">
    <property type="component" value="Unassembled WGS sequence"/>
</dbReference>
<accession>A0ABS7QLN6</accession>
<comment type="caution">
    <text evidence="9">The sequence shown here is derived from an EMBL/GenBank/DDBJ whole genome shotgun (WGS) entry which is preliminary data.</text>
</comment>
<protein>
    <submittedName>
        <fullName evidence="9">ABC transporter ATP-binding protein/permease</fullName>
    </submittedName>
</protein>
<keyword evidence="10" id="KW-1185">Reference proteome</keyword>
<dbReference type="Gene3D" id="3.40.50.300">
    <property type="entry name" value="P-loop containing nucleotide triphosphate hydrolases"/>
    <property type="match status" value="1"/>
</dbReference>
<evidence type="ECO:0000259" key="8">
    <source>
        <dbReference type="PROSITE" id="PS50929"/>
    </source>
</evidence>
<dbReference type="PANTHER" id="PTHR43394:SF1">
    <property type="entry name" value="ATP-BINDING CASSETTE SUB-FAMILY B MEMBER 10, MITOCHONDRIAL"/>
    <property type="match status" value="1"/>
</dbReference>
<dbReference type="SUPFAM" id="SSF90123">
    <property type="entry name" value="ABC transporter transmembrane region"/>
    <property type="match status" value="1"/>
</dbReference>
<keyword evidence="9" id="KW-0067">ATP-binding</keyword>
<dbReference type="PANTHER" id="PTHR43394">
    <property type="entry name" value="ATP-DEPENDENT PERMEASE MDL1, MITOCHONDRIAL"/>
    <property type="match status" value="1"/>
</dbReference>
<evidence type="ECO:0000256" key="2">
    <source>
        <dbReference type="ARBA" id="ARBA00022692"/>
    </source>
</evidence>
<evidence type="ECO:0000259" key="7">
    <source>
        <dbReference type="PROSITE" id="PS50893"/>
    </source>
</evidence>
<name>A0ABS7QLN6_9ACTN</name>
<feature type="transmembrane region" description="Helical" evidence="6">
    <location>
        <begin position="175"/>
        <end position="195"/>
    </location>
</feature>
<feature type="region of interest" description="Disordered" evidence="5">
    <location>
        <begin position="612"/>
        <end position="658"/>
    </location>
</feature>
<evidence type="ECO:0000256" key="3">
    <source>
        <dbReference type="ARBA" id="ARBA00022989"/>
    </source>
</evidence>
<keyword evidence="3 6" id="KW-1133">Transmembrane helix</keyword>
<keyword evidence="2 6" id="KW-0812">Transmembrane</keyword>
<dbReference type="InterPro" id="IPR036640">
    <property type="entry name" value="ABC1_TM_sf"/>
</dbReference>
<evidence type="ECO:0000313" key="9">
    <source>
        <dbReference type="EMBL" id="MBY8882797.1"/>
    </source>
</evidence>
<gene>
    <name evidence="9" type="ORF">K7862_34955</name>
</gene>
<feature type="transmembrane region" description="Helical" evidence="6">
    <location>
        <begin position="254"/>
        <end position="277"/>
    </location>
</feature>
<feature type="transmembrane region" description="Helical" evidence="6">
    <location>
        <begin position="72"/>
        <end position="92"/>
    </location>
</feature>
<dbReference type="RefSeq" id="WP_222969403.1">
    <property type="nucleotide sequence ID" value="NZ_JAINZZ010000087.1"/>
</dbReference>